<dbReference type="KEGG" id="cdep:91090651"/>
<dbReference type="EMBL" id="CP143791">
    <property type="protein sequence ID" value="WVN91186.1"/>
    <property type="molecule type" value="Genomic_DNA"/>
</dbReference>
<evidence type="ECO:0000313" key="6">
    <source>
        <dbReference type="Proteomes" id="UP000094043"/>
    </source>
</evidence>
<dbReference type="Gene3D" id="3.40.50.11350">
    <property type="match status" value="1"/>
</dbReference>
<dbReference type="CDD" id="cd11296">
    <property type="entry name" value="O-FucT_like"/>
    <property type="match status" value="1"/>
</dbReference>
<dbReference type="AlphaFoldDB" id="A0AAJ8M540"/>
<keyword evidence="4" id="KW-0472">Membrane</keyword>
<dbReference type="Proteomes" id="UP000094043">
    <property type="component" value="Chromosome 8"/>
</dbReference>
<keyword evidence="6" id="KW-1185">Reference proteome</keyword>
<keyword evidence="1" id="KW-0808">Transferase</keyword>
<evidence type="ECO:0000313" key="5">
    <source>
        <dbReference type="EMBL" id="WVN91186.1"/>
    </source>
</evidence>
<keyword evidence="3" id="KW-0119">Carbohydrate metabolism</keyword>
<accession>A0AAJ8M540</accession>
<dbReference type="GeneID" id="91090651"/>
<evidence type="ECO:0000256" key="2">
    <source>
        <dbReference type="ARBA" id="ARBA00023253"/>
    </source>
</evidence>
<reference evidence="5" key="2">
    <citation type="journal article" date="2022" name="Elife">
        <title>Obligate sexual reproduction of a homothallic fungus closely related to the Cryptococcus pathogenic species complex.</title>
        <authorList>
            <person name="Passer A.R."/>
            <person name="Clancey S.A."/>
            <person name="Shea T."/>
            <person name="David-Palma M."/>
            <person name="Averette A.F."/>
            <person name="Boekhout T."/>
            <person name="Porcel B.M."/>
            <person name="Nowrousian M."/>
            <person name="Cuomo C.A."/>
            <person name="Sun S."/>
            <person name="Heitman J."/>
            <person name="Coelho M.A."/>
        </authorList>
    </citation>
    <scope>NUCLEOTIDE SEQUENCE</scope>
    <source>
        <strain evidence="5">CBS 7841</strain>
    </source>
</reference>
<name>A0AAJ8M540_9TREE</name>
<evidence type="ECO:0000256" key="4">
    <source>
        <dbReference type="SAM" id="Phobius"/>
    </source>
</evidence>
<keyword evidence="2" id="KW-0294">Fucose metabolism</keyword>
<gene>
    <name evidence="5" type="ORF">L203_106443</name>
</gene>
<sequence>MRIVLPSSSRPSTVLYTAAIPSLYSPFYLLRRTRLKFLLFAIAFITLFVWQPSPPFPPSYSKEWEMEKASADAKTKRMVQFEIPKGTEFSHQLQRILLQHHLAVLGNRSLSYEPCVEDFTILPFKPFEWPWRSARIPLSAFVSTVVSGFEAYYNSQCAVPSWYYRNHCPTYRETTYTLRSKAHLTGDIDLQDNSQNGIHQLQMLLASNGDSCIRIQGDPFDNDFFNSRAPLELYDSFIKSPVMEHFAFSPRVLTILNNHMDMLAPGSLLYDIEGVREAKSNSESMVGVWKHVLALHIRRGKDWERVCSEKGETSAPFVSFNKLSLLPGNENIPPSPKMVQATRLGLYRAKCLPQTLDIISRARRLRKNHPLLKSIYILTDDVDDQTKELKMWLQSEGWENVWLGKEDVWPGWKEKEVGVAVDMEVARRAGVFVGNGFSMTSSNIVLLRSRDGLHPDLTQFW</sequence>
<reference evidence="5" key="1">
    <citation type="submission" date="2016-06" db="EMBL/GenBank/DDBJ databases">
        <authorList>
            <person name="Cuomo C."/>
            <person name="Litvintseva A."/>
            <person name="Heitman J."/>
            <person name="Chen Y."/>
            <person name="Sun S."/>
            <person name="Springer D."/>
            <person name="Dromer F."/>
            <person name="Young S."/>
            <person name="Zeng Q."/>
            <person name="Chapman S."/>
            <person name="Gujja S."/>
            <person name="Saif S."/>
            <person name="Birren B."/>
        </authorList>
    </citation>
    <scope>NUCLEOTIDE SEQUENCE</scope>
    <source>
        <strain evidence="5">CBS 7841</strain>
    </source>
</reference>
<reference evidence="5" key="3">
    <citation type="submission" date="2024-01" db="EMBL/GenBank/DDBJ databases">
        <authorList>
            <person name="Coelho M.A."/>
            <person name="David-Palma M."/>
            <person name="Shea T."/>
            <person name="Sun S."/>
            <person name="Cuomo C.A."/>
            <person name="Heitman J."/>
        </authorList>
    </citation>
    <scope>NUCLEOTIDE SEQUENCE</scope>
    <source>
        <strain evidence="5">CBS 7841</strain>
    </source>
</reference>
<feature type="transmembrane region" description="Helical" evidence="4">
    <location>
        <begin position="37"/>
        <end position="53"/>
    </location>
</feature>
<feature type="transmembrane region" description="Helical" evidence="4">
    <location>
        <begin position="12"/>
        <end position="30"/>
    </location>
</feature>
<dbReference type="GO" id="GO:0016740">
    <property type="term" value="F:transferase activity"/>
    <property type="evidence" value="ECO:0007669"/>
    <property type="project" value="UniProtKB-KW"/>
</dbReference>
<dbReference type="RefSeq" id="XP_066071886.1">
    <property type="nucleotide sequence ID" value="XM_066215789.1"/>
</dbReference>
<dbReference type="InterPro" id="IPR019378">
    <property type="entry name" value="GDP-Fuc_O-FucTrfase"/>
</dbReference>
<protein>
    <submittedName>
        <fullName evidence="5">Uncharacterized protein</fullName>
    </submittedName>
</protein>
<evidence type="ECO:0000256" key="1">
    <source>
        <dbReference type="ARBA" id="ARBA00022679"/>
    </source>
</evidence>
<evidence type="ECO:0000256" key="3">
    <source>
        <dbReference type="ARBA" id="ARBA00023277"/>
    </source>
</evidence>
<keyword evidence="4" id="KW-0812">Transmembrane</keyword>
<dbReference type="Pfam" id="PF10250">
    <property type="entry name" value="O-FucT"/>
    <property type="match status" value="1"/>
</dbReference>
<organism evidence="5 6">
    <name type="scientific">Cryptococcus depauperatus CBS 7841</name>
    <dbReference type="NCBI Taxonomy" id="1295531"/>
    <lineage>
        <taxon>Eukaryota</taxon>
        <taxon>Fungi</taxon>
        <taxon>Dikarya</taxon>
        <taxon>Basidiomycota</taxon>
        <taxon>Agaricomycotina</taxon>
        <taxon>Tremellomycetes</taxon>
        <taxon>Tremellales</taxon>
        <taxon>Cryptococcaceae</taxon>
        <taxon>Cryptococcus</taxon>
    </lineage>
</organism>
<proteinExistence type="predicted"/>
<keyword evidence="4" id="KW-1133">Transmembrane helix</keyword>
<dbReference type="GO" id="GO:0006004">
    <property type="term" value="P:fucose metabolic process"/>
    <property type="evidence" value="ECO:0007669"/>
    <property type="project" value="UniProtKB-KW"/>
</dbReference>